<feature type="compositionally biased region" description="Acidic residues" evidence="5">
    <location>
        <begin position="62"/>
        <end position="74"/>
    </location>
</feature>
<dbReference type="GO" id="GO:1902208">
    <property type="term" value="P:regulation of bacterial-type flagellum assembly"/>
    <property type="evidence" value="ECO:0007669"/>
    <property type="project" value="UniProtKB-UniRule"/>
</dbReference>
<feature type="region of interest" description="Disordered" evidence="5">
    <location>
        <begin position="53"/>
        <end position="79"/>
    </location>
</feature>
<reference evidence="6 7" key="1">
    <citation type="submission" date="2019-02" db="EMBL/GenBank/DDBJ databases">
        <title>Deep-cultivation of Planctomycetes and their phenomic and genomic characterization uncovers novel biology.</title>
        <authorList>
            <person name="Wiegand S."/>
            <person name="Jogler M."/>
            <person name="Boedeker C."/>
            <person name="Pinto D."/>
            <person name="Vollmers J."/>
            <person name="Rivas-Marin E."/>
            <person name="Kohn T."/>
            <person name="Peeters S.H."/>
            <person name="Heuer A."/>
            <person name="Rast P."/>
            <person name="Oberbeckmann S."/>
            <person name="Bunk B."/>
            <person name="Jeske O."/>
            <person name="Meyerdierks A."/>
            <person name="Storesund J.E."/>
            <person name="Kallscheuer N."/>
            <person name="Luecker S."/>
            <person name="Lage O.M."/>
            <person name="Pohl T."/>
            <person name="Merkel B.J."/>
            <person name="Hornburger P."/>
            <person name="Mueller R.-W."/>
            <person name="Bruemmer F."/>
            <person name="Labrenz M."/>
            <person name="Spormann A.M."/>
            <person name="Op den Camp H."/>
            <person name="Overmann J."/>
            <person name="Amann R."/>
            <person name="Jetten M.S.M."/>
            <person name="Mascher T."/>
            <person name="Medema M.H."/>
            <person name="Devos D.P."/>
            <person name="Kaster A.-K."/>
            <person name="Ovreas L."/>
            <person name="Rohde M."/>
            <person name="Galperin M.Y."/>
            <person name="Jogler C."/>
        </authorList>
    </citation>
    <scope>NUCLEOTIDE SEQUENCE [LARGE SCALE GENOMIC DNA]</scope>
    <source>
        <strain evidence="6 7">I41</strain>
    </source>
</reference>
<dbReference type="Gene3D" id="2.60.40.4380">
    <property type="entry name" value="Translational regulator CsrA"/>
    <property type="match status" value="1"/>
</dbReference>
<proteinExistence type="inferred from homology"/>
<evidence type="ECO:0000256" key="4">
    <source>
        <dbReference type="HAMAP-Rule" id="MF_00167"/>
    </source>
</evidence>
<dbReference type="InterPro" id="IPR003751">
    <property type="entry name" value="CsrA"/>
</dbReference>
<dbReference type="Pfam" id="PF02599">
    <property type="entry name" value="CsrA"/>
    <property type="match status" value="1"/>
</dbReference>
<evidence type="ECO:0000256" key="2">
    <source>
        <dbReference type="ARBA" id="ARBA00022845"/>
    </source>
</evidence>
<keyword evidence="7" id="KW-1185">Reference proteome</keyword>
<dbReference type="AlphaFoldDB" id="A0A517U0S4"/>
<dbReference type="GO" id="GO:0045947">
    <property type="term" value="P:negative regulation of translational initiation"/>
    <property type="evidence" value="ECO:0007669"/>
    <property type="project" value="UniProtKB-UniRule"/>
</dbReference>
<name>A0A517U0S4_9BACT</name>
<protein>
    <recommendedName>
        <fullName evidence="4">Translational regulator CsrA</fullName>
    </recommendedName>
</protein>
<sequence>MLVLTRKQGEQVRIGDDVVITVVRTKGKGVRLGIQAPAHVPVLRGEIARAISAETTQQSSDLADDSPAEQDDDSWPTGGELYKVIHARGLRTSPADVLGARGGRGLLRQMVAARGE</sequence>
<keyword evidence="2 4" id="KW-0810">Translation regulation</keyword>
<dbReference type="RefSeq" id="WP_145433986.1">
    <property type="nucleotide sequence ID" value="NZ_CP036339.1"/>
</dbReference>
<dbReference type="GO" id="GO:0005829">
    <property type="term" value="C:cytosol"/>
    <property type="evidence" value="ECO:0007669"/>
    <property type="project" value="TreeGrafter"/>
</dbReference>
<comment type="similarity">
    <text evidence="4">Belongs to the CsrA/RsmA family.</text>
</comment>
<dbReference type="EMBL" id="CP036339">
    <property type="protein sequence ID" value="QDT74213.1"/>
    <property type="molecule type" value="Genomic_DNA"/>
</dbReference>
<comment type="function">
    <text evidence="4">A translational regulator that binds mRNA to regulate translation initiation and/or mRNA stability. Usually binds in the 5'-UTR at or near the Shine-Dalgarno sequence preventing ribosome-binding, thus repressing translation. Its main target seems to be the major flagellin gene, while its function is anatagonized by FliW.</text>
</comment>
<dbReference type="HAMAP" id="MF_00167">
    <property type="entry name" value="CsrA"/>
    <property type="match status" value="1"/>
</dbReference>
<dbReference type="GO" id="GO:0006109">
    <property type="term" value="P:regulation of carbohydrate metabolic process"/>
    <property type="evidence" value="ECO:0007669"/>
    <property type="project" value="InterPro"/>
</dbReference>
<dbReference type="PANTHER" id="PTHR34984:SF1">
    <property type="entry name" value="CARBON STORAGE REGULATOR"/>
    <property type="match status" value="1"/>
</dbReference>
<dbReference type="OrthoDB" id="289081at2"/>
<evidence type="ECO:0000313" key="6">
    <source>
        <dbReference type="EMBL" id="QDT74213.1"/>
    </source>
</evidence>
<gene>
    <name evidence="6" type="primary">csrA_3</name>
    <name evidence="4" type="synonym">csrA</name>
    <name evidence="6" type="ORF">I41_34080</name>
</gene>
<dbReference type="InterPro" id="IPR036107">
    <property type="entry name" value="CsrA_sf"/>
</dbReference>
<comment type="subcellular location">
    <subcellularLocation>
        <location evidence="4">Cytoplasm</location>
    </subcellularLocation>
</comment>
<dbReference type="KEGG" id="llh:I41_34080"/>
<dbReference type="GO" id="GO:0006402">
    <property type="term" value="P:mRNA catabolic process"/>
    <property type="evidence" value="ECO:0007669"/>
    <property type="project" value="InterPro"/>
</dbReference>
<dbReference type="SUPFAM" id="SSF117130">
    <property type="entry name" value="CsrA-like"/>
    <property type="match status" value="1"/>
</dbReference>
<keyword evidence="4" id="KW-0678">Repressor</keyword>
<keyword evidence="3 4" id="KW-0694">RNA-binding</keyword>
<comment type="subunit">
    <text evidence="4">Homodimer; the beta-strands of each monomer intercalate to form a hydrophobic core, while the alpha-helices form wings that extend away from the core.</text>
</comment>
<evidence type="ECO:0000256" key="3">
    <source>
        <dbReference type="ARBA" id="ARBA00022884"/>
    </source>
</evidence>
<organism evidence="6 7">
    <name type="scientific">Lacipirellula limnantheis</name>
    <dbReference type="NCBI Taxonomy" id="2528024"/>
    <lineage>
        <taxon>Bacteria</taxon>
        <taxon>Pseudomonadati</taxon>
        <taxon>Planctomycetota</taxon>
        <taxon>Planctomycetia</taxon>
        <taxon>Pirellulales</taxon>
        <taxon>Lacipirellulaceae</taxon>
        <taxon>Lacipirellula</taxon>
    </lineage>
</organism>
<dbReference type="GO" id="GO:0048027">
    <property type="term" value="F:mRNA 5'-UTR binding"/>
    <property type="evidence" value="ECO:0007669"/>
    <property type="project" value="UniProtKB-UniRule"/>
</dbReference>
<keyword evidence="4" id="KW-1005">Bacterial flagellum biogenesis</keyword>
<dbReference type="PANTHER" id="PTHR34984">
    <property type="entry name" value="CARBON STORAGE REGULATOR"/>
    <property type="match status" value="1"/>
</dbReference>
<evidence type="ECO:0000256" key="1">
    <source>
        <dbReference type="ARBA" id="ARBA00022490"/>
    </source>
</evidence>
<dbReference type="GO" id="GO:0044781">
    <property type="term" value="P:bacterial-type flagellum organization"/>
    <property type="evidence" value="ECO:0007669"/>
    <property type="project" value="UniProtKB-KW"/>
</dbReference>
<dbReference type="Proteomes" id="UP000317909">
    <property type="component" value="Chromosome"/>
</dbReference>
<keyword evidence="1 4" id="KW-0963">Cytoplasm</keyword>
<evidence type="ECO:0000256" key="5">
    <source>
        <dbReference type="SAM" id="MobiDB-lite"/>
    </source>
</evidence>
<evidence type="ECO:0000313" key="7">
    <source>
        <dbReference type="Proteomes" id="UP000317909"/>
    </source>
</evidence>
<accession>A0A517U0S4</accession>